<feature type="domain" description="Phosphomevalonate dehydratase large subunit-like" evidence="4">
    <location>
        <begin position="148"/>
        <end position="543"/>
    </location>
</feature>
<keyword evidence="2" id="KW-0456">Lyase</keyword>
<dbReference type="PIRSF" id="PIRSF036630">
    <property type="entry name" value="UCP036630"/>
    <property type="match status" value="1"/>
</dbReference>
<dbReference type="KEGG" id="pseb:EOK75_17430"/>
<dbReference type="InterPro" id="IPR007506">
    <property type="entry name" value="PMDh-L-like_dom"/>
</dbReference>
<sequence>MSGQAIIAGRASGKVLASAEGISFWGGVDPLTGMVIDAHHPLHGQCLTGKILVMPTTRGSCSGSGVMLDLALNGIAPAAFVFREAEDVVTLGAMIAGKMFDRPVPVIRLGPAAYDTVAAAQNAELTEDALIADGVTLPLAPLPVTALDLTPQDHAMLNGDDGPARRIAMEVICAMATLQGAQTLIDVTQGHIDGCILANAANLRFAEAMAEMGAKTCIPTSINAISVDHGNWRAQGVAPDFGLRAARLADAYVAMGARPTFTCAPYLLDTAPKEGEAIGWSESNAVVYANSVLGARTVKHPDYLDLFIAMTGRAPLSGVYLPENRQARLVIHVTAPAGADDALWPMLGYLAGQRAPDRIPLLAGLEHLSPSPDDLKAMCAAFGTTSAAPMLHVAGHTPEAHLIAPDAVPETADIKDLARIWGQLNPDPSPKHMDLIAFGSPHFSLVEARKLAALLKGKPRHPDTAVIVTLGREVLAAIKADGTLDTLQAADVQLVADICWCSITEPVFPPAATTLMTNSGKYAHYGPGLSGRAVRFGSLADCATAAQTGHAPAHPPAWLKEA</sequence>
<accession>A0A4V1E1A9</accession>
<dbReference type="Pfam" id="PF01989">
    <property type="entry name" value="AcnX_swivel_put"/>
    <property type="match status" value="1"/>
</dbReference>
<feature type="domain" description="Phosphomevalonate dehydratase small subunit-like" evidence="3">
    <location>
        <begin position="22"/>
        <end position="97"/>
    </location>
</feature>
<dbReference type="InterPro" id="IPR002840">
    <property type="entry name" value="PMDh-S-like_dom"/>
</dbReference>
<protein>
    <submittedName>
        <fullName evidence="5">DUF521 domain-containing protein</fullName>
    </submittedName>
</protein>
<gene>
    <name evidence="5" type="ORF">EOK75_17430</name>
</gene>
<reference evidence="5 6" key="1">
    <citation type="submission" date="2019-05" db="EMBL/GenBank/DDBJ databases">
        <title>Pseudorhodobacter turbinis sp. nov., isolated from the gut of the Korean turban shell.</title>
        <authorList>
            <person name="Jeong Y.-S."/>
            <person name="Kang W.-R."/>
            <person name="Bae J.-W."/>
        </authorList>
    </citation>
    <scope>NUCLEOTIDE SEQUENCE [LARGE SCALE GENOMIC DNA]</scope>
    <source>
        <strain evidence="5 6">S12M18</strain>
        <plasmid evidence="5 6">unnamed1</plasmid>
    </source>
</reference>
<dbReference type="AlphaFoldDB" id="A0A4V1E1A9"/>
<dbReference type="Gene3D" id="3.50.30.10">
    <property type="entry name" value="Phosphohistidine domain"/>
    <property type="match status" value="1"/>
</dbReference>
<dbReference type="SUPFAM" id="SSF52016">
    <property type="entry name" value="LeuD/IlvD-like"/>
    <property type="match status" value="1"/>
</dbReference>
<dbReference type="PANTHER" id="PTHR36577">
    <property type="entry name" value="DUF521 DOMAIN PROTEIN (AFU_ORTHOLOGUE AFUA_6G00490)"/>
    <property type="match status" value="1"/>
</dbReference>
<geneLocation type="plasmid" evidence="5 6">
    <name>unnamed1</name>
</geneLocation>
<dbReference type="PANTHER" id="PTHR36577:SF3">
    <property type="entry name" value="DUF521 DOMAIN PROTEIN (AFU_ORTHOLOGUE AFUA_6G00490)"/>
    <property type="match status" value="1"/>
</dbReference>
<organism evidence="5 6">
    <name type="scientific">Pseudorhodobacter turbinis</name>
    <dbReference type="NCBI Taxonomy" id="2500533"/>
    <lineage>
        <taxon>Bacteria</taxon>
        <taxon>Pseudomonadati</taxon>
        <taxon>Pseudomonadota</taxon>
        <taxon>Alphaproteobacteria</taxon>
        <taxon>Rhodobacterales</taxon>
        <taxon>Paracoccaceae</taxon>
        <taxon>Pseudorhodobacter</taxon>
    </lineage>
</organism>
<proteinExistence type="predicted"/>
<dbReference type="GO" id="GO:0016829">
    <property type="term" value="F:lyase activity"/>
    <property type="evidence" value="ECO:0007669"/>
    <property type="project" value="UniProtKB-KW"/>
</dbReference>
<evidence type="ECO:0000259" key="3">
    <source>
        <dbReference type="Pfam" id="PF01989"/>
    </source>
</evidence>
<evidence type="ECO:0000313" key="5">
    <source>
        <dbReference type="EMBL" id="QCO57494.1"/>
    </source>
</evidence>
<evidence type="ECO:0000259" key="4">
    <source>
        <dbReference type="Pfam" id="PF04412"/>
    </source>
</evidence>
<keyword evidence="6" id="KW-1185">Reference proteome</keyword>
<dbReference type="Pfam" id="PF04412">
    <property type="entry name" value="AcnX"/>
    <property type="match status" value="1"/>
</dbReference>
<keyword evidence="1" id="KW-0408">Iron</keyword>
<name>A0A4V1E1A9_9RHOB</name>
<evidence type="ECO:0000256" key="1">
    <source>
        <dbReference type="ARBA" id="ARBA00023004"/>
    </source>
</evidence>
<dbReference type="Proteomes" id="UP000298631">
    <property type="component" value="Plasmid unnamed1"/>
</dbReference>
<dbReference type="RefSeq" id="WP_137195288.1">
    <property type="nucleotide sequence ID" value="NZ_CP039965.1"/>
</dbReference>
<dbReference type="EMBL" id="CP039965">
    <property type="protein sequence ID" value="QCO57494.1"/>
    <property type="molecule type" value="Genomic_DNA"/>
</dbReference>
<evidence type="ECO:0000256" key="2">
    <source>
        <dbReference type="ARBA" id="ARBA00023239"/>
    </source>
</evidence>
<dbReference type="CDD" id="cd01356">
    <property type="entry name" value="AcnX_swivel"/>
    <property type="match status" value="1"/>
</dbReference>
<dbReference type="OrthoDB" id="1550274at2"/>
<dbReference type="CDD" id="cd01355">
    <property type="entry name" value="AcnX"/>
    <property type="match status" value="1"/>
</dbReference>
<dbReference type="InterPro" id="IPR012047">
    <property type="entry name" value="AcnX"/>
</dbReference>
<keyword evidence="5" id="KW-0614">Plasmid</keyword>
<evidence type="ECO:0000313" key="6">
    <source>
        <dbReference type="Proteomes" id="UP000298631"/>
    </source>
</evidence>